<dbReference type="AlphaFoldDB" id="A0A101N8K3"/>
<evidence type="ECO:0000313" key="1">
    <source>
        <dbReference type="EMBL" id="KUM88501.1"/>
    </source>
</evidence>
<dbReference type="EMBL" id="LMWL01000093">
    <property type="protein sequence ID" value="KUM88501.1"/>
    <property type="molecule type" value="Genomic_DNA"/>
</dbReference>
<accession>A0A101N8K3</accession>
<proteinExistence type="predicted"/>
<reference evidence="1 2" key="1">
    <citation type="submission" date="2015-10" db="EMBL/GenBank/DDBJ databases">
        <title>Draft genome sequence of Streptomyces cellostaticus DSM 40189, type strain for the species Streptomyces cellostaticus.</title>
        <authorList>
            <person name="Ruckert C."/>
            <person name="Winkler A."/>
            <person name="Kalinowski J."/>
            <person name="Kampfer P."/>
            <person name="Glaeser S."/>
        </authorList>
    </citation>
    <scope>NUCLEOTIDE SEQUENCE [LARGE SCALE GENOMIC DNA]</scope>
    <source>
        <strain evidence="1 2">DSM 40189</strain>
    </source>
</reference>
<comment type="caution">
    <text evidence="1">The sequence shown here is derived from an EMBL/GenBank/DDBJ whole genome shotgun (WGS) entry which is preliminary data.</text>
</comment>
<organism evidence="1 2">
    <name type="scientific">Streptomyces cellostaticus</name>
    <dbReference type="NCBI Taxonomy" id="67285"/>
    <lineage>
        <taxon>Bacteria</taxon>
        <taxon>Bacillati</taxon>
        <taxon>Actinomycetota</taxon>
        <taxon>Actinomycetes</taxon>
        <taxon>Kitasatosporales</taxon>
        <taxon>Streptomycetaceae</taxon>
        <taxon>Streptomyces</taxon>
    </lineage>
</organism>
<dbReference type="Proteomes" id="UP000054241">
    <property type="component" value="Unassembled WGS sequence"/>
</dbReference>
<protein>
    <submittedName>
        <fullName evidence="1">Uncharacterized protein</fullName>
    </submittedName>
</protein>
<evidence type="ECO:0000313" key="2">
    <source>
        <dbReference type="Proteomes" id="UP000054241"/>
    </source>
</evidence>
<name>A0A101N8K3_9ACTN</name>
<keyword evidence="2" id="KW-1185">Reference proteome</keyword>
<sequence length="102" mass="10545">MRGAVQPRGRGTRPEGSVAEAMRWGVQKRMASWTVHVLLPVGDGVTDVEGLGTGVDAPAAGLAARVLVGAGVGVAAWAVAALPSRSAAHRVVARSHIRVYRK</sequence>
<gene>
    <name evidence="1" type="ORF">AQI88_40090</name>
</gene>